<organism evidence="2 3">
    <name type="scientific">Acetobacterium malicum</name>
    <dbReference type="NCBI Taxonomy" id="52692"/>
    <lineage>
        <taxon>Bacteria</taxon>
        <taxon>Bacillati</taxon>
        <taxon>Bacillota</taxon>
        <taxon>Clostridia</taxon>
        <taxon>Eubacteriales</taxon>
        <taxon>Eubacteriaceae</taxon>
        <taxon>Acetobacterium</taxon>
    </lineage>
</organism>
<dbReference type="InterPro" id="IPR053194">
    <property type="entry name" value="tRNA_methyltr_O"/>
</dbReference>
<evidence type="ECO:0000313" key="3">
    <source>
        <dbReference type="Proteomes" id="UP000622405"/>
    </source>
</evidence>
<accession>A0ABR6YWI5</accession>
<feature type="domain" description="Formylmethanofuran dehydrogenase subunit E" evidence="1">
    <location>
        <begin position="12"/>
        <end position="102"/>
    </location>
</feature>
<dbReference type="PANTHER" id="PTHR39418">
    <property type="entry name" value="DEHYDROGENASE-RELATED"/>
    <property type="match status" value="1"/>
</dbReference>
<proteinExistence type="predicted"/>
<dbReference type="Pfam" id="PF02663">
    <property type="entry name" value="FmdE"/>
    <property type="match status" value="1"/>
</dbReference>
<dbReference type="EMBL" id="WJBE01000006">
    <property type="protein sequence ID" value="MBC3899565.1"/>
    <property type="molecule type" value="Genomic_DNA"/>
</dbReference>
<dbReference type="Proteomes" id="UP000622405">
    <property type="component" value="Unassembled WGS sequence"/>
</dbReference>
<dbReference type="Gene3D" id="3.30.1330.130">
    <property type="match status" value="1"/>
</dbReference>
<evidence type="ECO:0000259" key="1">
    <source>
        <dbReference type="Pfam" id="PF02663"/>
    </source>
</evidence>
<comment type="caution">
    <text evidence="2">The sequence shown here is derived from an EMBL/GenBank/DDBJ whole genome shotgun (WGS) entry which is preliminary data.</text>
</comment>
<keyword evidence="3" id="KW-1185">Reference proteome</keyword>
<protein>
    <submittedName>
        <fullName evidence="2">Formylmethanofuran dehydrogenase</fullName>
    </submittedName>
</protein>
<gene>
    <name evidence="2" type="ORF">GH811_08050</name>
</gene>
<reference evidence="2 3" key="1">
    <citation type="journal article" date="2020" name="mSystems">
        <title>Defining Genomic and Predicted Metabolic Features of the Acetobacterium Genus.</title>
        <authorList>
            <person name="Ross D.E."/>
            <person name="Marshall C.W."/>
            <person name="Gulliver D."/>
            <person name="May H.D."/>
            <person name="Norman R.S."/>
        </authorList>
    </citation>
    <scope>NUCLEOTIDE SEQUENCE [LARGE SCALE GENOMIC DNA]</scope>
    <source>
        <strain evidence="2 3">DSM 4132</strain>
    </source>
</reference>
<dbReference type="PANTHER" id="PTHR39418:SF1">
    <property type="entry name" value="DEHYDROGENASE"/>
    <property type="match status" value="1"/>
</dbReference>
<dbReference type="RefSeq" id="WP_186894014.1">
    <property type="nucleotide sequence ID" value="NZ_WJBE01000006.1"/>
</dbReference>
<dbReference type="InterPro" id="IPR003814">
    <property type="entry name" value="FmdEsu_dom"/>
</dbReference>
<sequence>MNVELWEKCVTFHGHHCPGLAIGVRASLEAIKALSLDLAGADQIVCVAENESCSVDGIRVVLECTGEKGNLFFIKGGKQAFSVFNQTTGASIRLILKELPPMERDEMEAFLLNEPDATKLFYFEKPHFELPEKHN</sequence>
<name>A0ABR6YWI5_9FIRM</name>
<evidence type="ECO:0000313" key="2">
    <source>
        <dbReference type="EMBL" id="MBC3899565.1"/>
    </source>
</evidence>
<dbReference type="SUPFAM" id="SSF143555">
    <property type="entry name" value="FwdE-like"/>
    <property type="match status" value="1"/>
</dbReference>